<proteinExistence type="predicted"/>
<accession>T1KJP8</accession>
<sequence>MAKSTCIHKQRSRNYGSLAHKAIDLLNGFTCPLKILKIGEENSSYKGQSSVSNFIKYIVIWLAPTAVNTDNHNIIGRKFKEFLKQVEIFSMFRLVVG</sequence>
<reference evidence="1" key="2">
    <citation type="submission" date="2015-06" db="UniProtKB">
        <authorList>
            <consortium name="EnsemblMetazoa"/>
        </authorList>
    </citation>
    <scope>IDENTIFICATION</scope>
</reference>
<dbReference type="EnsemblMetazoa" id="tetur13g00710.1">
    <property type="protein sequence ID" value="tetur13g00710.1"/>
    <property type="gene ID" value="tetur13g00710"/>
</dbReference>
<protein>
    <submittedName>
        <fullName evidence="1">Uncharacterized protein</fullName>
    </submittedName>
</protein>
<dbReference type="HOGENOM" id="CLU_2349404_0_0_1"/>
<evidence type="ECO:0000313" key="1">
    <source>
        <dbReference type="EnsemblMetazoa" id="tetur13g00710.1"/>
    </source>
</evidence>
<organism evidence="1 2">
    <name type="scientific">Tetranychus urticae</name>
    <name type="common">Two-spotted spider mite</name>
    <dbReference type="NCBI Taxonomy" id="32264"/>
    <lineage>
        <taxon>Eukaryota</taxon>
        <taxon>Metazoa</taxon>
        <taxon>Ecdysozoa</taxon>
        <taxon>Arthropoda</taxon>
        <taxon>Chelicerata</taxon>
        <taxon>Arachnida</taxon>
        <taxon>Acari</taxon>
        <taxon>Acariformes</taxon>
        <taxon>Trombidiformes</taxon>
        <taxon>Prostigmata</taxon>
        <taxon>Eleutherengona</taxon>
        <taxon>Raphignathae</taxon>
        <taxon>Tetranychoidea</taxon>
        <taxon>Tetranychidae</taxon>
        <taxon>Tetranychus</taxon>
    </lineage>
</organism>
<name>T1KJP8_TETUR</name>
<reference evidence="2" key="1">
    <citation type="submission" date="2011-08" db="EMBL/GenBank/DDBJ databases">
        <authorList>
            <person name="Rombauts S."/>
        </authorList>
    </citation>
    <scope>NUCLEOTIDE SEQUENCE</scope>
    <source>
        <strain evidence="2">London</strain>
    </source>
</reference>
<dbReference type="EMBL" id="CAEY01000163">
    <property type="status" value="NOT_ANNOTATED_CDS"/>
    <property type="molecule type" value="Genomic_DNA"/>
</dbReference>
<evidence type="ECO:0000313" key="2">
    <source>
        <dbReference type="Proteomes" id="UP000015104"/>
    </source>
</evidence>
<keyword evidence="2" id="KW-1185">Reference proteome</keyword>
<dbReference type="Proteomes" id="UP000015104">
    <property type="component" value="Unassembled WGS sequence"/>
</dbReference>
<dbReference type="AlphaFoldDB" id="T1KJP8"/>